<dbReference type="EMBL" id="MHKO01000058">
    <property type="protein sequence ID" value="OGY90911.1"/>
    <property type="molecule type" value="Genomic_DNA"/>
</dbReference>
<gene>
    <name evidence="9" type="ORF">A3H70_01670</name>
</gene>
<name>A0A1G2BP66_9BACT</name>
<evidence type="ECO:0000256" key="6">
    <source>
        <dbReference type="ARBA" id="ARBA00023136"/>
    </source>
</evidence>
<protein>
    <recommendedName>
        <fullName evidence="8">Major facilitator superfamily (MFS) profile domain-containing protein</fullName>
    </recommendedName>
</protein>
<dbReference type="SUPFAM" id="SSF103473">
    <property type="entry name" value="MFS general substrate transporter"/>
    <property type="match status" value="1"/>
</dbReference>
<dbReference type="InterPro" id="IPR020846">
    <property type="entry name" value="MFS_dom"/>
</dbReference>
<evidence type="ECO:0000256" key="7">
    <source>
        <dbReference type="SAM" id="Phobius"/>
    </source>
</evidence>
<organism evidence="9 10">
    <name type="scientific">Candidatus Komeilibacteria bacterium RIFCSPLOWO2_02_FULL_48_11</name>
    <dbReference type="NCBI Taxonomy" id="1798553"/>
    <lineage>
        <taxon>Bacteria</taxon>
        <taxon>Candidatus Komeiliibacteriota</taxon>
    </lineage>
</organism>
<evidence type="ECO:0000313" key="10">
    <source>
        <dbReference type="Proteomes" id="UP000178109"/>
    </source>
</evidence>
<dbReference type="STRING" id="1798553.A3H70_01670"/>
<dbReference type="InterPro" id="IPR036259">
    <property type="entry name" value="MFS_trans_sf"/>
</dbReference>
<keyword evidence="4 7" id="KW-0812">Transmembrane</keyword>
<dbReference type="AlphaFoldDB" id="A0A1G2BP66"/>
<feature type="transmembrane region" description="Helical" evidence="7">
    <location>
        <begin position="177"/>
        <end position="198"/>
    </location>
</feature>
<evidence type="ECO:0000256" key="2">
    <source>
        <dbReference type="ARBA" id="ARBA00022448"/>
    </source>
</evidence>
<dbReference type="InterPro" id="IPR050171">
    <property type="entry name" value="MFS_Transporters"/>
</dbReference>
<dbReference type="Proteomes" id="UP000178109">
    <property type="component" value="Unassembled WGS sequence"/>
</dbReference>
<evidence type="ECO:0000313" key="9">
    <source>
        <dbReference type="EMBL" id="OGY90911.1"/>
    </source>
</evidence>
<feature type="domain" description="Major facilitator superfamily (MFS) profile" evidence="8">
    <location>
        <begin position="19"/>
        <end position="208"/>
    </location>
</feature>
<feature type="transmembrane region" description="Helical" evidence="7">
    <location>
        <begin position="150"/>
        <end position="171"/>
    </location>
</feature>
<comment type="caution">
    <text evidence="9">The sequence shown here is derived from an EMBL/GenBank/DDBJ whole genome shotgun (WGS) entry which is preliminary data.</text>
</comment>
<comment type="subcellular location">
    <subcellularLocation>
        <location evidence="1">Cell membrane</location>
        <topology evidence="1">Multi-pass membrane protein</topology>
    </subcellularLocation>
</comment>
<accession>A0A1G2BP66</accession>
<dbReference type="InterPro" id="IPR011701">
    <property type="entry name" value="MFS"/>
</dbReference>
<reference evidence="9 10" key="1">
    <citation type="journal article" date="2016" name="Nat. Commun.">
        <title>Thousands of microbial genomes shed light on interconnected biogeochemical processes in an aquifer system.</title>
        <authorList>
            <person name="Anantharaman K."/>
            <person name="Brown C.T."/>
            <person name="Hug L.A."/>
            <person name="Sharon I."/>
            <person name="Castelle C.J."/>
            <person name="Probst A.J."/>
            <person name="Thomas B.C."/>
            <person name="Singh A."/>
            <person name="Wilkins M.J."/>
            <person name="Karaoz U."/>
            <person name="Brodie E.L."/>
            <person name="Williams K.H."/>
            <person name="Hubbard S.S."/>
            <person name="Banfield J.F."/>
        </authorList>
    </citation>
    <scope>NUCLEOTIDE SEQUENCE [LARGE SCALE GENOMIC DNA]</scope>
</reference>
<dbReference type="PANTHER" id="PTHR23517">
    <property type="entry name" value="RESISTANCE PROTEIN MDTM, PUTATIVE-RELATED-RELATED"/>
    <property type="match status" value="1"/>
</dbReference>
<dbReference type="GO" id="GO:0005886">
    <property type="term" value="C:plasma membrane"/>
    <property type="evidence" value="ECO:0007669"/>
    <property type="project" value="UniProtKB-SubCell"/>
</dbReference>
<evidence type="ECO:0000259" key="8">
    <source>
        <dbReference type="PROSITE" id="PS50850"/>
    </source>
</evidence>
<keyword evidence="3" id="KW-1003">Cell membrane</keyword>
<proteinExistence type="predicted"/>
<dbReference type="GO" id="GO:0022857">
    <property type="term" value="F:transmembrane transporter activity"/>
    <property type="evidence" value="ECO:0007669"/>
    <property type="project" value="InterPro"/>
</dbReference>
<dbReference type="PROSITE" id="PS50850">
    <property type="entry name" value="MFS"/>
    <property type="match status" value="1"/>
</dbReference>
<keyword evidence="5 7" id="KW-1133">Transmembrane helix</keyword>
<dbReference type="Pfam" id="PF07690">
    <property type="entry name" value="MFS_1"/>
    <property type="match status" value="1"/>
</dbReference>
<keyword evidence="6 7" id="KW-0472">Membrane</keyword>
<feature type="transmembrane region" description="Helical" evidence="7">
    <location>
        <begin position="20"/>
        <end position="45"/>
    </location>
</feature>
<evidence type="ECO:0000256" key="3">
    <source>
        <dbReference type="ARBA" id="ARBA00022475"/>
    </source>
</evidence>
<evidence type="ECO:0000256" key="4">
    <source>
        <dbReference type="ARBA" id="ARBA00022692"/>
    </source>
</evidence>
<evidence type="ECO:0000256" key="5">
    <source>
        <dbReference type="ARBA" id="ARBA00022989"/>
    </source>
</evidence>
<feature type="transmembrane region" description="Helical" evidence="7">
    <location>
        <begin position="91"/>
        <end position="109"/>
    </location>
</feature>
<dbReference type="Gene3D" id="1.20.1250.20">
    <property type="entry name" value="MFS general substrate transporter like domains"/>
    <property type="match status" value="1"/>
</dbReference>
<keyword evidence="2" id="KW-0813">Transport</keyword>
<feature type="transmembrane region" description="Helical" evidence="7">
    <location>
        <begin position="115"/>
        <end position="138"/>
    </location>
</feature>
<sequence length="208" mass="23039">MSNRAIGIRHYLLQEINPVIRFLIISDVLIIGAAGMLGPIFAFFIRDFIQGGNEEVAGIAAAIFLITKSIFQIPIAAIIDKIRGEKDDFSIMVPFSILMSLTPLLYLIISQPWHLYLVQLLLGLFTAMTFPSYMAIFTRHIDKTKEGIEWGVYFTLSDLLAAGLAVIGGYMAHTIGFRALIVSVASISTLGSLMLIFIRPYIRLRPGS</sequence>
<feature type="transmembrane region" description="Helical" evidence="7">
    <location>
        <begin position="57"/>
        <end position="79"/>
    </location>
</feature>
<evidence type="ECO:0000256" key="1">
    <source>
        <dbReference type="ARBA" id="ARBA00004651"/>
    </source>
</evidence>